<reference evidence="1 2" key="1">
    <citation type="submission" date="2018-06" db="EMBL/GenBank/DDBJ databases">
        <title>Genomic Encyclopedia of Archaeal and Bacterial Type Strains, Phase II (KMG-II): from individual species to whole genera.</title>
        <authorList>
            <person name="Goeker M."/>
        </authorList>
    </citation>
    <scope>NUCLEOTIDE SEQUENCE [LARGE SCALE GENOMIC DNA]</scope>
    <source>
        <strain evidence="1 2">DSM 23241</strain>
    </source>
</reference>
<evidence type="ECO:0000313" key="1">
    <source>
        <dbReference type="EMBL" id="PZX64383.1"/>
    </source>
</evidence>
<dbReference type="Proteomes" id="UP000249720">
    <property type="component" value="Unassembled WGS sequence"/>
</dbReference>
<evidence type="ECO:0000313" key="2">
    <source>
        <dbReference type="Proteomes" id="UP000249720"/>
    </source>
</evidence>
<gene>
    <name evidence="1" type="ORF">LX80_00579</name>
</gene>
<comment type="caution">
    <text evidence="1">The sequence shown here is derived from an EMBL/GenBank/DDBJ whole genome shotgun (WGS) entry which is preliminary data.</text>
</comment>
<accession>A0A2W7RUM5</accession>
<protein>
    <submittedName>
        <fullName evidence="1">Uncharacterized protein</fullName>
    </submittedName>
</protein>
<dbReference type="EMBL" id="QKZV01000002">
    <property type="protein sequence ID" value="PZX64383.1"/>
    <property type="molecule type" value="Genomic_DNA"/>
</dbReference>
<keyword evidence="2" id="KW-1185">Reference proteome</keyword>
<name>A0A2W7RUM5_9BACT</name>
<organism evidence="1 2">
    <name type="scientific">Hydrotalea sandarakina</name>
    <dbReference type="NCBI Taxonomy" id="1004304"/>
    <lineage>
        <taxon>Bacteria</taxon>
        <taxon>Pseudomonadati</taxon>
        <taxon>Bacteroidota</taxon>
        <taxon>Chitinophagia</taxon>
        <taxon>Chitinophagales</taxon>
        <taxon>Chitinophagaceae</taxon>
        <taxon>Hydrotalea</taxon>
    </lineage>
</organism>
<proteinExistence type="predicted"/>
<sequence length="49" mass="5695">MYINIYAIFQCVDNIHPTIKFFLNQILNLFSLNLLAPSIENVYFSNING</sequence>
<dbReference type="AlphaFoldDB" id="A0A2W7RUM5"/>